<accession>A0A6M1T1I7</accession>
<name>A0A6M1T1I7_9BACT</name>
<reference evidence="3 4" key="1">
    <citation type="submission" date="2020-02" db="EMBL/GenBank/DDBJ databases">
        <title>Balneolaceae bacterium YR4-1, complete genome.</title>
        <authorList>
            <person name="Li Y."/>
            <person name="Wu S."/>
        </authorList>
    </citation>
    <scope>NUCLEOTIDE SEQUENCE [LARGE SCALE GENOMIC DNA]</scope>
    <source>
        <strain evidence="3 4">YR4-1</strain>
    </source>
</reference>
<organism evidence="3 4">
    <name type="scientific">Halalkalibaculum roseum</name>
    <dbReference type="NCBI Taxonomy" id="2709311"/>
    <lineage>
        <taxon>Bacteria</taxon>
        <taxon>Pseudomonadati</taxon>
        <taxon>Balneolota</taxon>
        <taxon>Balneolia</taxon>
        <taxon>Balneolales</taxon>
        <taxon>Balneolaceae</taxon>
        <taxon>Halalkalibaculum</taxon>
    </lineage>
</organism>
<keyword evidence="4" id="KW-1185">Reference proteome</keyword>
<feature type="domain" description="CHRD" evidence="2">
    <location>
        <begin position="29"/>
        <end position="149"/>
    </location>
</feature>
<feature type="signal peptide" evidence="1">
    <location>
        <begin position="1"/>
        <end position="25"/>
    </location>
</feature>
<dbReference type="Proteomes" id="UP000473278">
    <property type="component" value="Unassembled WGS sequence"/>
</dbReference>
<dbReference type="EMBL" id="JAALLT010000004">
    <property type="protein sequence ID" value="NGP77414.1"/>
    <property type="molecule type" value="Genomic_DNA"/>
</dbReference>
<evidence type="ECO:0000259" key="2">
    <source>
        <dbReference type="SMART" id="SM00754"/>
    </source>
</evidence>
<evidence type="ECO:0000313" key="3">
    <source>
        <dbReference type="EMBL" id="NGP77414.1"/>
    </source>
</evidence>
<dbReference type="SMART" id="SM00754">
    <property type="entry name" value="CHRD"/>
    <property type="match status" value="1"/>
</dbReference>
<dbReference type="InterPro" id="IPR010895">
    <property type="entry name" value="CHRD"/>
</dbReference>
<protein>
    <submittedName>
        <fullName evidence="3">CHRD domain-containing protein</fullName>
    </submittedName>
</protein>
<evidence type="ECO:0000313" key="4">
    <source>
        <dbReference type="Proteomes" id="UP000473278"/>
    </source>
</evidence>
<feature type="chain" id="PRO_5026994274" evidence="1">
    <location>
        <begin position="26"/>
        <end position="151"/>
    </location>
</feature>
<sequence>MKHLSILLAFLFSFVLILQNSTVNAQNREGNTLILAGYKSVPKVQTPATGQVNVSLNGDSLSVEGSFSDLSSYYFGSAIFYGEKGEQGNQIIDLSPDIHENRTGGTFDKSKNTFKLTEGQMDALSNGNLYINIMSFDHQRGELRAQLPPML</sequence>
<evidence type="ECO:0000256" key="1">
    <source>
        <dbReference type="SAM" id="SignalP"/>
    </source>
</evidence>
<comment type="caution">
    <text evidence="3">The sequence shown here is derived from an EMBL/GenBank/DDBJ whole genome shotgun (WGS) entry which is preliminary data.</text>
</comment>
<dbReference type="Pfam" id="PF07452">
    <property type="entry name" value="CHRD"/>
    <property type="match status" value="1"/>
</dbReference>
<gene>
    <name evidence="3" type="ORF">G3570_12270</name>
</gene>
<dbReference type="AlphaFoldDB" id="A0A6M1T1I7"/>
<dbReference type="RefSeq" id="WP_165142804.1">
    <property type="nucleotide sequence ID" value="NZ_JAALLT010000004.1"/>
</dbReference>
<keyword evidence="1" id="KW-0732">Signal</keyword>
<proteinExistence type="predicted"/>